<evidence type="ECO:0000313" key="1">
    <source>
        <dbReference type="EMBL" id="KFI29303.1"/>
    </source>
</evidence>
<gene>
    <name evidence="1" type="ORF">CN97_16690</name>
</gene>
<sequence>MTRHFRPVLGALLLSAATPAFAGEPFTFMTSWFAQAEHGGFYQALATGLYEKAGLDVTIRMGGPQVNSMQLLLAGEADAYSGFDFQILNGVSQGLPLVAVAAVFQHDMNGLVTHPDVAALDQIGDRTVMMATSARTSWWPWLKAKYGLSDDQVKPYTFNIQPFVADGHAVQQGFASSEPYGLTQLGMSYNFLPFYAEGYPPYGGTITTRHDVLAQREDALRRFVQASMEGWKSYLADPAPGNVLIREANPKMTEEQLDFAVSHLREMNTVGMEDAAIHGIGTMNPDRWKASYDYMVGADLLPAETDWQSAFTTRIIDEINVLPSQ</sequence>
<dbReference type="Proteomes" id="UP000028826">
    <property type="component" value="Unassembled WGS sequence"/>
</dbReference>
<dbReference type="EMBL" id="JGYG01000006">
    <property type="protein sequence ID" value="KFI29303.1"/>
    <property type="molecule type" value="Genomic_DNA"/>
</dbReference>
<dbReference type="OrthoDB" id="5372616at2"/>
<dbReference type="eggNOG" id="COG0715">
    <property type="taxonomic scope" value="Bacteria"/>
</dbReference>
<comment type="caution">
    <text evidence="1">The sequence shown here is derived from an EMBL/GenBank/DDBJ whole genome shotgun (WGS) entry which is preliminary data.</text>
</comment>
<dbReference type="STRING" id="195105.CN97_16690"/>
<reference evidence="1 2" key="1">
    <citation type="submission" date="2014-03" db="EMBL/GenBank/DDBJ databases">
        <title>Genome of Haematobacter massiliensis CCUG 47968.</title>
        <authorList>
            <person name="Wang D."/>
            <person name="Wang G."/>
        </authorList>
    </citation>
    <scope>NUCLEOTIDE SEQUENCE [LARGE SCALE GENOMIC DNA]</scope>
    <source>
        <strain evidence="1 2">CCUG 47968</strain>
    </source>
</reference>
<dbReference type="PANTHER" id="PTHR31528">
    <property type="entry name" value="4-AMINO-5-HYDROXYMETHYL-2-METHYLPYRIMIDINE PHOSPHATE SYNTHASE THI11-RELATED"/>
    <property type="match status" value="1"/>
</dbReference>
<keyword evidence="2" id="KW-1185">Reference proteome</keyword>
<organism evidence="1 2">
    <name type="scientific">Haematobacter massiliensis</name>
    <dbReference type="NCBI Taxonomy" id="195105"/>
    <lineage>
        <taxon>Bacteria</taxon>
        <taxon>Pseudomonadati</taxon>
        <taxon>Pseudomonadota</taxon>
        <taxon>Alphaproteobacteria</taxon>
        <taxon>Rhodobacterales</taxon>
        <taxon>Paracoccaceae</taxon>
        <taxon>Haematobacter</taxon>
    </lineage>
</organism>
<dbReference type="GO" id="GO:0009228">
    <property type="term" value="P:thiamine biosynthetic process"/>
    <property type="evidence" value="ECO:0007669"/>
    <property type="project" value="InterPro"/>
</dbReference>
<dbReference type="PANTHER" id="PTHR31528:SF3">
    <property type="entry name" value="THIAMINE BIOSYNTHESIS PROTEIN HI_0357-RELATED"/>
    <property type="match status" value="1"/>
</dbReference>
<proteinExistence type="predicted"/>
<dbReference type="AlphaFoldDB" id="A0A086Y4V3"/>
<evidence type="ECO:0000313" key="2">
    <source>
        <dbReference type="Proteomes" id="UP000028826"/>
    </source>
</evidence>
<dbReference type="Gene3D" id="3.40.190.10">
    <property type="entry name" value="Periplasmic binding protein-like II"/>
    <property type="match status" value="2"/>
</dbReference>
<accession>A0A086Y4V3</accession>
<dbReference type="InterPro" id="IPR027939">
    <property type="entry name" value="NMT1/THI5"/>
</dbReference>
<dbReference type="RefSeq" id="WP_035710833.1">
    <property type="nucleotide sequence ID" value="NZ_CAMIFG010000017.1"/>
</dbReference>
<dbReference type="Pfam" id="PF09084">
    <property type="entry name" value="NMT1"/>
    <property type="match status" value="1"/>
</dbReference>
<dbReference type="InterPro" id="IPR015168">
    <property type="entry name" value="SsuA/THI5"/>
</dbReference>
<protein>
    <submittedName>
        <fullName evidence="1">Nitrate ABC transporter substrate-binding protein</fullName>
    </submittedName>
</protein>
<dbReference type="SUPFAM" id="SSF53850">
    <property type="entry name" value="Periplasmic binding protein-like II"/>
    <property type="match status" value="1"/>
</dbReference>
<name>A0A086Y4V3_9RHOB</name>